<evidence type="ECO:0000313" key="2">
    <source>
        <dbReference type="Proteomes" id="UP000257109"/>
    </source>
</evidence>
<keyword evidence="2" id="KW-1185">Reference proteome</keyword>
<dbReference type="InterPro" id="IPR013083">
    <property type="entry name" value="Znf_RING/FYVE/PHD"/>
</dbReference>
<dbReference type="OrthoDB" id="1738080at2759"/>
<reference evidence="1" key="1">
    <citation type="submission" date="2018-05" db="EMBL/GenBank/DDBJ databases">
        <title>Draft genome of Mucuna pruriens seed.</title>
        <authorList>
            <person name="Nnadi N.E."/>
            <person name="Vos R."/>
            <person name="Hasami M.H."/>
            <person name="Devisetty U.K."/>
            <person name="Aguiy J.C."/>
        </authorList>
    </citation>
    <scope>NUCLEOTIDE SEQUENCE [LARGE SCALE GENOMIC DNA]</scope>
    <source>
        <strain evidence="1">JCA_2017</strain>
    </source>
</reference>
<evidence type="ECO:0000313" key="1">
    <source>
        <dbReference type="EMBL" id="RDX94745.1"/>
    </source>
</evidence>
<organism evidence="1 2">
    <name type="scientific">Mucuna pruriens</name>
    <name type="common">Velvet bean</name>
    <name type="synonym">Dolichos pruriens</name>
    <dbReference type="NCBI Taxonomy" id="157652"/>
    <lineage>
        <taxon>Eukaryota</taxon>
        <taxon>Viridiplantae</taxon>
        <taxon>Streptophyta</taxon>
        <taxon>Embryophyta</taxon>
        <taxon>Tracheophyta</taxon>
        <taxon>Spermatophyta</taxon>
        <taxon>Magnoliopsida</taxon>
        <taxon>eudicotyledons</taxon>
        <taxon>Gunneridae</taxon>
        <taxon>Pentapetalae</taxon>
        <taxon>rosids</taxon>
        <taxon>fabids</taxon>
        <taxon>Fabales</taxon>
        <taxon>Fabaceae</taxon>
        <taxon>Papilionoideae</taxon>
        <taxon>50 kb inversion clade</taxon>
        <taxon>NPAAA clade</taxon>
        <taxon>indigoferoid/millettioid clade</taxon>
        <taxon>Phaseoleae</taxon>
        <taxon>Mucuna</taxon>
    </lineage>
</organism>
<dbReference type="EMBL" id="QJKJ01004295">
    <property type="protein sequence ID" value="RDX94745.1"/>
    <property type="molecule type" value="Genomic_DNA"/>
</dbReference>
<dbReference type="GO" id="GO:0016787">
    <property type="term" value="F:hydrolase activity"/>
    <property type="evidence" value="ECO:0007669"/>
    <property type="project" value="UniProtKB-KW"/>
</dbReference>
<feature type="non-terminal residue" evidence="1">
    <location>
        <position position="1"/>
    </location>
</feature>
<dbReference type="AlphaFoldDB" id="A0A371GW24"/>
<dbReference type="Gene3D" id="3.30.40.10">
    <property type="entry name" value="Zinc/RING finger domain, C3HC4 (zinc finger)"/>
    <property type="match status" value="1"/>
</dbReference>
<name>A0A371GW24_MUCPR</name>
<accession>A0A371GW24</accession>
<keyword evidence="1" id="KW-0378">Hydrolase</keyword>
<dbReference type="Proteomes" id="UP000257109">
    <property type="component" value="Unassembled WGS sequence"/>
</dbReference>
<dbReference type="STRING" id="157652.A0A371GW24"/>
<proteinExistence type="predicted"/>
<protein>
    <submittedName>
        <fullName evidence="1">Ubiquitin carboxyl-terminal hydrolase 14</fullName>
    </submittedName>
</protein>
<comment type="caution">
    <text evidence="1">The sequence shown here is derived from an EMBL/GenBank/DDBJ whole genome shotgun (WGS) entry which is preliminary data.</text>
</comment>
<gene>
    <name evidence="1" type="primary">UBP14</name>
    <name evidence="1" type="ORF">CR513_22838</name>
</gene>
<sequence length="109" mass="12336">MEPLNLLRSNLSRVRILEPTNRIYKHECCVSFDSPNSKALSVDGEFDNSEPDHEETHSVVILPEYVSLPFPSVELPEKVRSAVDAILLAEGAERKEQLATWTADKKKQM</sequence>